<dbReference type="RefSeq" id="WP_259806441.1">
    <property type="nucleotide sequence ID" value="NZ_CP080776.1"/>
</dbReference>
<evidence type="ECO:0000256" key="4">
    <source>
        <dbReference type="ARBA" id="ARBA00022475"/>
    </source>
</evidence>
<dbReference type="InterPro" id="IPR013545">
    <property type="entry name" value="T2SS_protein-GspG_C"/>
</dbReference>
<evidence type="ECO:0000313" key="13">
    <source>
        <dbReference type="Proteomes" id="UP001057991"/>
    </source>
</evidence>
<protein>
    <recommendedName>
        <fullName evidence="3">Type II secretion system core protein G</fullName>
    </recommendedName>
</protein>
<keyword evidence="8 10" id="KW-1133">Transmembrane helix</keyword>
<feature type="domain" description="Type II secretion system protein GspG C-terminal" evidence="11">
    <location>
        <begin position="36"/>
        <end position="141"/>
    </location>
</feature>
<dbReference type="GO" id="GO:0005886">
    <property type="term" value="C:plasma membrane"/>
    <property type="evidence" value="ECO:0007669"/>
    <property type="project" value="UniProtKB-SubCell"/>
</dbReference>
<name>A0A9Q9HE48_9RHOB</name>
<accession>A0A9Q9HE48</accession>
<gene>
    <name evidence="12" type="primary">gspG</name>
    <name evidence="12" type="ORF">K3X48_04165</name>
</gene>
<dbReference type="NCBIfam" id="TIGR01710">
    <property type="entry name" value="typeII_sec_gspG"/>
    <property type="match status" value="1"/>
</dbReference>
<dbReference type="AlphaFoldDB" id="A0A9Q9HE48"/>
<dbReference type="PROSITE" id="PS00409">
    <property type="entry name" value="PROKAR_NTER_METHYL"/>
    <property type="match status" value="1"/>
</dbReference>
<dbReference type="GO" id="GO:0015627">
    <property type="term" value="C:type II protein secretion system complex"/>
    <property type="evidence" value="ECO:0007669"/>
    <property type="project" value="InterPro"/>
</dbReference>
<evidence type="ECO:0000256" key="9">
    <source>
        <dbReference type="ARBA" id="ARBA00023136"/>
    </source>
</evidence>
<evidence type="ECO:0000256" key="3">
    <source>
        <dbReference type="ARBA" id="ARBA00020042"/>
    </source>
</evidence>
<evidence type="ECO:0000259" key="11">
    <source>
        <dbReference type="Pfam" id="PF08334"/>
    </source>
</evidence>
<evidence type="ECO:0000256" key="6">
    <source>
        <dbReference type="ARBA" id="ARBA00022519"/>
    </source>
</evidence>
<dbReference type="Proteomes" id="UP001057991">
    <property type="component" value="Chromosome"/>
</dbReference>
<evidence type="ECO:0000256" key="1">
    <source>
        <dbReference type="ARBA" id="ARBA00004377"/>
    </source>
</evidence>
<keyword evidence="6" id="KW-0997">Cell inner membrane</keyword>
<keyword evidence="4" id="KW-1003">Cell membrane</keyword>
<evidence type="ECO:0000256" key="10">
    <source>
        <dbReference type="SAM" id="Phobius"/>
    </source>
</evidence>
<dbReference type="Pfam" id="PF07963">
    <property type="entry name" value="N_methyl"/>
    <property type="match status" value="1"/>
</dbReference>
<dbReference type="InterPro" id="IPR000983">
    <property type="entry name" value="Bac_GSPG_pilin"/>
</dbReference>
<dbReference type="Gene3D" id="3.30.700.10">
    <property type="entry name" value="Glycoprotein, Type 4 Pilin"/>
    <property type="match status" value="1"/>
</dbReference>
<comment type="similarity">
    <text evidence="2">Belongs to the GSP G family.</text>
</comment>
<comment type="subcellular location">
    <subcellularLocation>
        <location evidence="1">Cell inner membrane</location>
        <topology evidence="1">Single-pass membrane protein</topology>
    </subcellularLocation>
</comment>
<dbReference type="InterPro" id="IPR010054">
    <property type="entry name" value="Type2_sec_GspG"/>
</dbReference>
<organism evidence="12 13">
    <name type="scientific">Aliiroseovarius crassostreae</name>
    <dbReference type="NCBI Taxonomy" id="154981"/>
    <lineage>
        <taxon>Bacteria</taxon>
        <taxon>Pseudomonadati</taxon>
        <taxon>Pseudomonadota</taxon>
        <taxon>Alphaproteobacteria</taxon>
        <taxon>Rhodobacterales</taxon>
        <taxon>Paracoccaceae</taxon>
        <taxon>Aliiroseovarius</taxon>
    </lineage>
</organism>
<keyword evidence="7 10" id="KW-0812">Transmembrane</keyword>
<dbReference type="EMBL" id="CP080776">
    <property type="protein sequence ID" value="UWP96191.1"/>
    <property type="molecule type" value="Genomic_DNA"/>
</dbReference>
<sequence>MSQISPARKKKAGISLLEIMIALAIIALIVGLTAPRVMDSFGRAKSQAAEVQLLNVKGALQLYYIDVGRYPSEAEGLLALMEAPSGATKWRGPYIDNVEDLNDPWGRQFNYRMPGREGVFDLFSYGRDGHPGGSKEDSDITL</sequence>
<evidence type="ECO:0000256" key="5">
    <source>
        <dbReference type="ARBA" id="ARBA00022481"/>
    </source>
</evidence>
<dbReference type="InterPro" id="IPR012902">
    <property type="entry name" value="N_methyl_site"/>
</dbReference>
<dbReference type="Pfam" id="PF08334">
    <property type="entry name" value="T2SSG"/>
    <property type="match status" value="1"/>
</dbReference>
<evidence type="ECO:0000256" key="7">
    <source>
        <dbReference type="ARBA" id="ARBA00022692"/>
    </source>
</evidence>
<reference evidence="12" key="1">
    <citation type="submission" date="2021-08" db="EMBL/GenBank/DDBJ databases">
        <authorList>
            <person name="Nwanade C."/>
            <person name="Wang M."/>
            <person name="Masoudi A."/>
            <person name="Yu Z."/>
            <person name="Liu J."/>
        </authorList>
    </citation>
    <scope>NUCLEOTIDE SEQUENCE</scope>
    <source>
        <strain evidence="12">S056</strain>
    </source>
</reference>
<keyword evidence="5" id="KW-0488">Methylation</keyword>
<dbReference type="InterPro" id="IPR045584">
    <property type="entry name" value="Pilin-like"/>
</dbReference>
<keyword evidence="9 10" id="KW-0472">Membrane</keyword>
<evidence type="ECO:0000313" key="12">
    <source>
        <dbReference type="EMBL" id="UWP96191.1"/>
    </source>
</evidence>
<evidence type="ECO:0000256" key="8">
    <source>
        <dbReference type="ARBA" id="ARBA00022989"/>
    </source>
</evidence>
<evidence type="ECO:0000256" key="2">
    <source>
        <dbReference type="ARBA" id="ARBA00009984"/>
    </source>
</evidence>
<proteinExistence type="inferred from homology"/>
<dbReference type="PRINTS" id="PR00813">
    <property type="entry name" value="BCTERIALGSPG"/>
</dbReference>
<dbReference type="GO" id="GO:0015628">
    <property type="term" value="P:protein secretion by the type II secretion system"/>
    <property type="evidence" value="ECO:0007669"/>
    <property type="project" value="InterPro"/>
</dbReference>
<dbReference type="SUPFAM" id="SSF54523">
    <property type="entry name" value="Pili subunits"/>
    <property type="match status" value="1"/>
</dbReference>
<feature type="transmembrane region" description="Helical" evidence="10">
    <location>
        <begin position="12"/>
        <end position="34"/>
    </location>
</feature>